<sequence length="127" mass="14139">MNASQDNNASILTMDPDSAAPNKPEPLKHPRSHYWKTTKKGRIMEKWVLEKNSEGKTVRKVDLVHPKTGARKRKRVGRYDRLPALVRIASGGARMEGGEGNDKGDDVEEDGEGEGEGKKKKKKCVVM</sequence>
<protein>
    <submittedName>
        <fullName evidence="2">Uncharacterized protein</fullName>
    </submittedName>
</protein>
<dbReference type="Proteomes" id="UP000077154">
    <property type="component" value="Unassembled WGS sequence"/>
</dbReference>
<evidence type="ECO:0000256" key="1">
    <source>
        <dbReference type="SAM" id="MobiDB-lite"/>
    </source>
</evidence>
<feature type="region of interest" description="Disordered" evidence="1">
    <location>
        <begin position="90"/>
        <end position="127"/>
    </location>
</feature>
<proteinExistence type="predicted"/>
<dbReference type="OrthoDB" id="3439135at2759"/>
<dbReference type="GeneID" id="36285933"/>
<dbReference type="AlphaFoldDB" id="A0A177ADC2"/>
<feature type="compositionally biased region" description="Polar residues" evidence="1">
    <location>
        <begin position="1"/>
        <end position="11"/>
    </location>
</feature>
<accession>A0A177ADC2</accession>
<dbReference type="VEuPathDB" id="FungiDB:GMDG_00226"/>
<evidence type="ECO:0000313" key="2">
    <source>
        <dbReference type="EMBL" id="OAF60105.2"/>
    </source>
</evidence>
<reference evidence="2" key="1">
    <citation type="submission" date="2016-03" db="EMBL/GenBank/DDBJ databases">
        <title>Updated assembly of Pseudogymnoascus destructans, the fungus causing white-nose syndrome of bats.</title>
        <authorList>
            <person name="Palmer J.M."/>
            <person name="Drees K.P."/>
            <person name="Foster J.T."/>
            <person name="Lindner D.L."/>
        </authorList>
    </citation>
    <scope>NUCLEOTIDE SEQUENCE [LARGE SCALE GENOMIC DNA]</scope>
    <source>
        <strain evidence="2">20631-21</strain>
    </source>
</reference>
<organism evidence="2">
    <name type="scientific">Pseudogymnoascus destructans</name>
    <dbReference type="NCBI Taxonomy" id="655981"/>
    <lineage>
        <taxon>Eukaryota</taxon>
        <taxon>Fungi</taxon>
        <taxon>Dikarya</taxon>
        <taxon>Ascomycota</taxon>
        <taxon>Pezizomycotina</taxon>
        <taxon>Leotiomycetes</taxon>
        <taxon>Thelebolales</taxon>
        <taxon>Thelebolaceae</taxon>
        <taxon>Pseudogymnoascus</taxon>
    </lineage>
</organism>
<feature type="compositionally biased region" description="Basic residues" evidence="1">
    <location>
        <begin position="118"/>
        <end position="127"/>
    </location>
</feature>
<dbReference type="EMBL" id="KV441392">
    <property type="protein sequence ID" value="OAF60105.2"/>
    <property type="molecule type" value="Genomic_DNA"/>
</dbReference>
<dbReference type="RefSeq" id="XP_024325387.1">
    <property type="nucleotide sequence ID" value="XM_024466509.1"/>
</dbReference>
<feature type="region of interest" description="Disordered" evidence="1">
    <location>
        <begin position="1"/>
        <end position="32"/>
    </location>
</feature>
<gene>
    <name evidence="2" type="ORF">VC83_02855</name>
</gene>
<name>A0A177ADC2_9PEZI</name>
<feature type="compositionally biased region" description="Acidic residues" evidence="1">
    <location>
        <begin position="105"/>
        <end position="114"/>
    </location>
</feature>